<evidence type="ECO:0000256" key="9">
    <source>
        <dbReference type="ARBA" id="ARBA00022917"/>
    </source>
</evidence>
<evidence type="ECO:0000256" key="7">
    <source>
        <dbReference type="ARBA" id="ARBA00022737"/>
    </source>
</evidence>
<dbReference type="InterPro" id="IPR032675">
    <property type="entry name" value="LRR_dom_sf"/>
</dbReference>
<keyword evidence="6" id="KW-0732">Signal</keyword>
<dbReference type="Pfam" id="PF03736">
    <property type="entry name" value="EPTP"/>
    <property type="match status" value="7"/>
</dbReference>
<feature type="coiled-coil region" evidence="12">
    <location>
        <begin position="133"/>
        <end position="160"/>
    </location>
</feature>
<dbReference type="Gene3D" id="3.90.1150.10">
    <property type="entry name" value="Aspartate Aminotransferase, domain 1"/>
    <property type="match status" value="1"/>
</dbReference>
<comment type="subunit">
    <text evidence="11">Homotetramer formed by a catalytic dimer and a non-catalytic dimer serving as a binding platform that orients tRNASec for catalysis. Each tetramer binds the CCA ends of two tRNAs which point to the active sites of the catalytic dimer.</text>
</comment>
<dbReference type="PROSITE" id="PS51450">
    <property type="entry name" value="LRR"/>
    <property type="match status" value="1"/>
</dbReference>
<dbReference type="Gene3D" id="3.40.640.10">
    <property type="entry name" value="Type I PLP-dependent aspartate aminotransferase-like (Major domain)"/>
    <property type="match status" value="1"/>
</dbReference>
<evidence type="ECO:0000256" key="4">
    <source>
        <dbReference type="ARBA" id="ARBA00022614"/>
    </source>
</evidence>
<keyword evidence="7" id="KW-0677">Repeat</keyword>
<evidence type="ECO:0000313" key="14">
    <source>
        <dbReference type="EMBL" id="MBN3283512.1"/>
    </source>
</evidence>
<dbReference type="Pfam" id="PF05889">
    <property type="entry name" value="SepSecS"/>
    <property type="match status" value="2"/>
</dbReference>
<evidence type="ECO:0000256" key="6">
    <source>
        <dbReference type="ARBA" id="ARBA00022729"/>
    </source>
</evidence>
<dbReference type="EMBL" id="JAAWVQ010128125">
    <property type="protein sequence ID" value="MBN3283512.1"/>
    <property type="molecule type" value="Genomic_DNA"/>
</dbReference>
<dbReference type="InterPro" id="IPR015422">
    <property type="entry name" value="PyrdxlP-dep_Trfase_small"/>
</dbReference>
<evidence type="ECO:0000259" key="13">
    <source>
        <dbReference type="SMART" id="SM00082"/>
    </source>
</evidence>
<accession>A0ABS2Y9W2</accession>
<feature type="domain" description="LRRCT" evidence="13">
    <location>
        <begin position="494"/>
        <end position="543"/>
    </location>
</feature>
<protein>
    <submittedName>
        <fullName evidence="14">LGI2 protein</fullName>
    </submittedName>
</protein>
<dbReference type="PANTHER" id="PTHR24367:SF21">
    <property type="entry name" value="LEUCINE-RICH REPEAT LGI FAMILY MEMBER 2"/>
    <property type="match status" value="1"/>
</dbReference>
<dbReference type="InterPro" id="IPR015424">
    <property type="entry name" value="PyrdxlP-dep_Trfase"/>
</dbReference>
<evidence type="ECO:0000256" key="2">
    <source>
        <dbReference type="ARBA" id="ARBA00004613"/>
    </source>
</evidence>
<evidence type="ECO:0000256" key="8">
    <source>
        <dbReference type="ARBA" id="ARBA00022898"/>
    </source>
</evidence>
<keyword evidence="12" id="KW-0175">Coiled coil</keyword>
<feature type="non-terminal residue" evidence="14">
    <location>
        <position position="1"/>
    </location>
</feature>
<dbReference type="Proteomes" id="UP001166093">
    <property type="component" value="Unassembled WGS sequence"/>
</dbReference>
<evidence type="ECO:0000256" key="1">
    <source>
        <dbReference type="ARBA" id="ARBA00001933"/>
    </source>
</evidence>
<name>A0ABS2Y9W2_POLSP</name>
<evidence type="ECO:0000313" key="15">
    <source>
        <dbReference type="Proteomes" id="UP001166093"/>
    </source>
</evidence>
<keyword evidence="5" id="KW-0808">Transferase</keyword>
<dbReference type="InterPro" id="IPR000483">
    <property type="entry name" value="Cys-rich_flank_reg_C"/>
</dbReference>
<dbReference type="SUPFAM" id="SSF53383">
    <property type="entry name" value="PLP-dependent transferases"/>
    <property type="match status" value="2"/>
</dbReference>
<dbReference type="InterPro" id="IPR005492">
    <property type="entry name" value="EPTP"/>
</dbReference>
<dbReference type="InterPro" id="IPR003591">
    <property type="entry name" value="Leu-rich_rpt_typical-subtyp"/>
</dbReference>
<keyword evidence="8" id="KW-0663">Pyridoxal phosphate</keyword>
<sequence>MATGMSLTLCFLTVRHRRPKAKYLLWPRINQKSCFKSMITAGFVPVIVENLLEGDELRTDLQTVESKTKELGPENILCVHSTTSCFSLRVPDRSTQLYHSPCLVQQFYIVNNSCGVQSSKCMHLIQQKSNGYKQLLKEQMEMYTNLAEKLKKLAEALGERLLETSHNPISLGKLLHCNLEKHNNKAVIQLGSMLFTRQVSAARVVPLGTEQTVSGYTFKGFMSYINEYPYPYLNAGINIGITKQDVDLCIKRLDKATASEDHAALGKLSAGLSVPGQSTGGRWYTLTDLSPPYLGSAWPVVLQPLGTLVHDPQWISLDLNWQSPGYSVHPALHVLCLYRMRHLGAPTVLHQFSRVHPKKIFRCPSACTCTKESIICVGSSSVPRIIPNDINSLSVVNGTFIEIKEGMFSHMPSLQLLLLNSNAFSTIKDDAFSGLLHLEYLFIENNKIETISKHSFRGLWDLTHLSLANNNIKCLPREVFNDLDSLIELDLRGNSIECDCKSKWLLTWLKTTNATVSDVSCAGPAELKDKKLNDLQSLNHKCTSTDFILHQTLPFQSLSVDTFDYKNDVYVAIAQPNMENCMVLEWDHIEMNFRSYDNITGQSIVGCKAILIEDQIFIIVAQLFGGSHIYKYDESQTKFIKFQDIEDSKISKPNDIEAFQIDKEWFFVIADSSKVGLSTLYKWNTKGFYSYQSLHEWFRDTDSEYVDLDGKPHLILASRSQVPVIFQWIKSSKKFTQQSEIPNMEDVIAVKSFQIKNELYLALTRFIGDSKVLKWSSSNKEFVDIQSVPSRGSMIMQPFSFKERHYLALGSDYTFSHIYIWDEEKKLFVKFKEIYIQAPRSFTAVSTDRRDFIFTSSFKGNTQIFEHTIVDLSL</sequence>
<keyword evidence="9" id="KW-0648">Protein biosynthesis</keyword>
<dbReference type="Gene3D" id="3.80.10.10">
    <property type="entry name" value="Ribonuclease Inhibitor"/>
    <property type="match status" value="1"/>
</dbReference>
<dbReference type="PROSITE" id="PS50912">
    <property type="entry name" value="EAR"/>
    <property type="match status" value="7"/>
</dbReference>
<keyword evidence="10" id="KW-0325">Glycoprotein</keyword>
<dbReference type="InterPro" id="IPR015421">
    <property type="entry name" value="PyrdxlP-dep_Trfase_major"/>
</dbReference>
<dbReference type="SMART" id="SM00369">
    <property type="entry name" value="LRR_TYP"/>
    <property type="match status" value="3"/>
</dbReference>
<organism evidence="14 15">
    <name type="scientific">Polyodon spathula</name>
    <name type="common">North American paddlefish</name>
    <name type="synonym">Squalus spathula</name>
    <dbReference type="NCBI Taxonomy" id="7913"/>
    <lineage>
        <taxon>Eukaryota</taxon>
        <taxon>Metazoa</taxon>
        <taxon>Chordata</taxon>
        <taxon>Craniata</taxon>
        <taxon>Vertebrata</taxon>
        <taxon>Euteleostomi</taxon>
        <taxon>Actinopterygii</taxon>
        <taxon>Chondrostei</taxon>
        <taxon>Acipenseriformes</taxon>
        <taxon>Polyodontidae</taxon>
        <taxon>Polyodon</taxon>
    </lineage>
</organism>
<dbReference type="InterPro" id="IPR001611">
    <property type="entry name" value="Leu-rich_rpt"/>
</dbReference>
<dbReference type="SMART" id="SM00082">
    <property type="entry name" value="LRRCT"/>
    <property type="match status" value="1"/>
</dbReference>
<keyword evidence="15" id="KW-1185">Reference proteome</keyword>
<reference evidence="14" key="1">
    <citation type="journal article" date="2021" name="Cell">
        <title>Tracing the genetic footprints of vertebrate landing in non-teleost ray-finned fishes.</title>
        <authorList>
            <person name="Bi X."/>
            <person name="Wang K."/>
            <person name="Yang L."/>
            <person name="Pan H."/>
            <person name="Jiang H."/>
            <person name="Wei Q."/>
            <person name="Fang M."/>
            <person name="Yu H."/>
            <person name="Zhu C."/>
            <person name="Cai Y."/>
            <person name="He Y."/>
            <person name="Gan X."/>
            <person name="Zeng H."/>
            <person name="Yu D."/>
            <person name="Zhu Y."/>
            <person name="Jiang H."/>
            <person name="Qiu Q."/>
            <person name="Yang H."/>
            <person name="Zhang Y.E."/>
            <person name="Wang W."/>
            <person name="Zhu M."/>
            <person name="He S."/>
            <person name="Zhang G."/>
        </authorList>
    </citation>
    <scope>NUCLEOTIDE SEQUENCE</scope>
    <source>
        <strain evidence="14">Pddl_001</strain>
    </source>
</reference>
<dbReference type="InterPro" id="IPR009039">
    <property type="entry name" value="EAR"/>
</dbReference>
<evidence type="ECO:0000256" key="5">
    <source>
        <dbReference type="ARBA" id="ARBA00022679"/>
    </source>
</evidence>
<comment type="cofactor">
    <cofactor evidence="1">
        <name>pyridoxal 5'-phosphate</name>
        <dbReference type="ChEBI" id="CHEBI:597326"/>
    </cofactor>
</comment>
<keyword evidence="3" id="KW-0964">Secreted</keyword>
<evidence type="ECO:0000256" key="3">
    <source>
        <dbReference type="ARBA" id="ARBA00022525"/>
    </source>
</evidence>
<dbReference type="InterPro" id="IPR008829">
    <property type="entry name" value="SepSecS/SepCysS"/>
</dbReference>
<feature type="non-terminal residue" evidence="14">
    <location>
        <position position="874"/>
    </location>
</feature>
<comment type="caution">
    <text evidence="14">The sequence shown here is derived from an EMBL/GenBank/DDBJ whole genome shotgun (WGS) entry which is preliminary data.</text>
</comment>
<dbReference type="PANTHER" id="PTHR24367">
    <property type="entry name" value="LEUCINE-RICH REPEAT-CONTAINING PROTEIN"/>
    <property type="match status" value="1"/>
</dbReference>
<comment type="subcellular location">
    <subcellularLocation>
        <location evidence="2">Secreted</location>
    </subcellularLocation>
</comment>
<evidence type="ECO:0000256" key="10">
    <source>
        <dbReference type="ARBA" id="ARBA00023180"/>
    </source>
</evidence>
<dbReference type="SUPFAM" id="SSF52058">
    <property type="entry name" value="L domain-like"/>
    <property type="match status" value="1"/>
</dbReference>
<evidence type="ECO:0000256" key="11">
    <source>
        <dbReference type="ARBA" id="ARBA00026053"/>
    </source>
</evidence>
<dbReference type="Pfam" id="PF13855">
    <property type="entry name" value="LRR_8"/>
    <property type="match status" value="1"/>
</dbReference>
<evidence type="ECO:0000256" key="12">
    <source>
        <dbReference type="SAM" id="Coils"/>
    </source>
</evidence>
<proteinExistence type="predicted"/>
<dbReference type="InterPro" id="IPR051295">
    <property type="entry name" value="LGI_related"/>
</dbReference>
<keyword evidence="4" id="KW-0433">Leucine-rich repeat</keyword>
<gene>
    <name evidence="14" type="primary">Lgi2_0</name>
    <name evidence="14" type="ORF">GTO93_0017045</name>
</gene>